<dbReference type="SUPFAM" id="SSF81383">
    <property type="entry name" value="F-box domain"/>
    <property type="match status" value="1"/>
</dbReference>
<evidence type="ECO:0000259" key="1">
    <source>
        <dbReference type="Pfam" id="PF12937"/>
    </source>
</evidence>
<protein>
    <submittedName>
        <fullName evidence="2">F-box domain-containing protein</fullName>
    </submittedName>
</protein>
<keyword evidence="3" id="KW-1185">Reference proteome</keyword>
<reference evidence="2 3" key="1">
    <citation type="journal article" date="2019" name="Environ. Microbiol.">
        <title>At the nexus of three kingdoms: the genome of the mycorrhizal fungus Gigaspora margarita provides insights into plant, endobacterial and fungal interactions.</title>
        <authorList>
            <person name="Venice F."/>
            <person name="Ghignone S."/>
            <person name="Salvioli di Fossalunga A."/>
            <person name="Amselem J."/>
            <person name="Novero M."/>
            <person name="Xianan X."/>
            <person name="Sedzielewska Toro K."/>
            <person name="Morin E."/>
            <person name="Lipzen A."/>
            <person name="Grigoriev I.V."/>
            <person name="Henrissat B."/>
            <person name="Martin F.M."/>
            <person name="Bonfante P."/>
        </authorList>
    </citation>
    <scope>NUCLEOTIDE SEQUENCE [LARGE SCALE GENOMIC DNA]</scope>
    <source>
        <strain evidence="2 3">BEG34</strain>
    </source>
</reference>
<gene>
    <name evidence="2" type="ORF">F8M41_014534</name>
</gene>
<proteinExistence type="predicted"/>
<organism evidence="2 3">
    <name type="scientific">Gigaspora margarita</name>
    <dbReference type="NCBI Taxonomy" id="4874"/>
    <lineage>
        <taxon>Eukaryota</taxon>
        <taxon>Fungi</taxon>
        <taxon>Fungi incertae sedis</taxon>
        <taxon>Mucoromycota</taxon>
        <taxon>Glomeromycotina</taxon>
        <taxon>Glomeromycetes</taxon>
        <taxon>Diversisporales</taxon>
        <taxon>Gigasporaceae</taxon>
        <taxon>Gigaspora</taxon>
    </lineage>
</organism>
<dbReference type="EMBL" id="WTPW01000300">
    <property type="protein sequence ID" value="KAF0525405.1"/>
    <property type="molecule type" value="Genomic_DNA"/>
</dbReference>
<dbReference type="Proteomes" id="UP000439903">
    <property type="component" value="Unassembled WGS sequence"/>
</dbReference>
<sequence length="195" mass="22778">MITLPNECLFEILYNLKDYRRSLYSCLLVNRQWCRNVVPILWSELDVFKNKALVKTCLLMLNTEEQALLIPFNIMLPNNSKPLFEYTTYVTDINIDSVDGIINWLYHEKQEFHYSWSTVTKIIKHSLTLMLLRTSVKLKYLSVRGKAVNLLEKILIKSTSLSSLTFSRNELLPEDIKALAKTLCILVFRNVILVM</sequence>
<dbReference type="Pfam" id="PF12937">
    <property type="entry name" value="F-box-like"/>
    <property type="match status" value="1"/>
</dbReference>
<name>A0A8H4ARH9_GIGMA</name>
<dbReference type="OrthoDB" id="2345842at2759"/>
<comment type="caution">
    <text evidence="2">The sequence shown here is derived from an EMBL/GenBank/DDBJ whole genome shotgun (WGS) entry which is preliminary data.</text>
</comment>
<feature type="domain" description="F-box" evidence="1">
    <location>
        <begin position="3"/>
        <end position="46"/>
    </location>
</feature>
<evidence type="ECO:0000313" key="3">
    <source>
        <dbReference type="Proteomes" id="UP000439903"/>
    </source>
</evidence>
<dbReference type="InterPro" id="IPR036047">
    <property type="entry name" value="F-box-like_dom_sf"/>
</dbReference>
<accession>A0A8H4ARH9</accession>
<dbReference type="InterPro" id="IPR001810">
    <property type="entry name" value="F-box_dom"/>
</dbReference>
<evidence type="ECO:0000313" key="2">
    <source>
        <dbReference type="EMBL" id="KAF0525405.1"/>
    </source>
</evidence>
<dbReference type="AlphaFoldDB" id="A0A8H4ARH9"/>